<dbReference type="Gene3D" id="3.20.20.30">
    <property type="entry name" value="Luciferase-like domain"/>
    <property type="match status" value="1"/>
</dbReference>
<dbReference type="GO" id="GO:0016705">
    <property type="term" value="F:oxidoreductase activity, acting on paired donors, with incorporation or reduction of molecular oxygen"/>
    <property type="evidence" value="ECO:0007669"/>
    <property type="project" value="InterPro"/>
</dbReference>
<dbReference type="InterPro" id="IPR011251">
    <property type="entry name" value="Luciferase-like_dom"/>
</dbReference>
<evidence type="ECO:0000259" key="2">
    <source>
        <dbReference type="Pfam" id="PF00296"/>
    </source>
</evidence>
<dbReference type="Proteomes" id="UP000600365">
    <property type="component" value="Unassembled WGS sequence"/>
</dbReference>
<dbReference type="InterPro" id="IPR036661">
    <property type="entry name" value="Luciferase-like_sf"/>
</dbReference>
<protein>
    <submittedName>
        <fullName evidence="3">N5,N10-methylene tetrahydromethanopterin reductase</fullName>
    </submittedName>
</protein>
<gene>
    <name evidence="3" type="primary">hmd</name>
    <name evidence="3" type="ORF">GCM10011579_022610</name>
</gene>
<keyword evidence="4" id="KW-1185">Reference proteome</keyword>
<dbReference type="AlphaFoldDB" id="A0A917XZR0"/>
<dbReference type="InterPro" id="IPR050564">
    <property type="entry name" value="F420-G6PD/mer"/>
</dbReference>
<dbReference type="Pfam" id="PF00296">
    <property type="entry name" value="Bac_luciferase"/>
    <property type="match status" value="1"/>
</dbReference>
<dbReference type="EMBL" id="BMMM01000003">
    <property type="protein sequence ID" value="GGN58808.1"/>
    <property type="molecule type" value="Genomic_DNA"/>
</dbReference>
<accession>A0A917XZR0</accession>
<dbReference type="RefSeq" id="WP_189185781.1">
    <property type="nucleotide sequence ID" value="NZ_BMMM01000003.1"/>
</dbReference>
<evidence type="ECO:0000313" key="4">
    <source>
        <dbReference type="Proteomes" id="UP000600365"/>
    </source>
</evidence>
<organism evidence="3 4">
    <name type="scientific">Streptomyces albiflavescens</name>
    <dbReference type="NCBI Taxonomy" id="1623582"/>
    <lineage>
        <taxon>Bacteria</taxon>
        <taxon>Bacillati</taxon>
        <taxon>Actinomycetota</taxon>
        <taxon>Actinomycetes</taxon>
        <taxon>Kitasatosporales</taxon>
        <taxon>Streptomycetaceae</taxon>
        <taxon>Streptomyces</taxon>
    </lineage>
</organism>
<keyword evidence="1" id="KW-0560">Oxidoreductase</keyword>
<dbReference type="PANTHER" id="PTHR43244">
    <property type="match status" value="1"/>
</dbReference>
<evidence type="ECO:0000256" key="1">
    <source>
        <dbReference type="ARBA" id="ARBA00023002"/>
    </source>
</evidence>
<dbReference type="CDD" id="cd01097">
    <property type="entry name" value="Tetrahydromethanopterin_reductase"/>
    <property type="match status" value="1"/>
</dbReference>
<comment type="caution">
    <text evidence="3">The sequence shown here is derived from an EMBL/GenBank/DDBJ whole genome shotgun (WGS) entry which is preliminary data.</text>
</comment>
<evidence type="ECO:0000313" key="3">
    <source>
        <dbReference type="EMBL" id="GGN58808.1"/>
    </source>
</evidence>
<dbReference type="SUPFAM" id="SSF51679">
    <property type="entry name" value="Bacterial luciferase-like"/>
    <property type="match status" value="1"/>
</dbReference>
<dbReference type="PANTHER" id="PTHR43244:SF1">
    <property type="entry name" value="5,10-METHYLENETETRAHYDROMETHANOPTERIN REDUCTASE"/>
    <property type="match status" value="1"/>
</dbReference>
<name>A0A917XZR0_9ACTN</name>
<feature type="domain" description="Luciferase-like" evidence="2">
    <location>
        <begin position="22"/>
        <end position="226"/>
    </location>
</feature>
<sequence>MTLPVLFGANVDPVWGEGDQPLRYALQADRDGLDLVTVQDHPYQQAFHDTWTLMAFLAARTERVTFVPTVANLPLRPPAMLAKAAASFDLLSGGRLQLGLGAGAFWEPIAAMGGPRRGKKESVDALVDAIDVIRAMWSGERTARAGGEYYRVAGIHPGPTPSPSLGIWLGAYGPRMLELTGARADGWMPSLFSLGLDRLGDAVARIDDAAARAGRDPGSIRKVYNLNGLIEPTSGGDFHGPVGQWVEQITQVYREHGMNGFAYWPERDHERQLSVFAHEVVPAVRRALATL</sequence>
<reference evidence="3 4" key="1">
    <citation type="journal article" date="2014" name="Int. J. Syst. Evol. Microbiol.">
        <title>Complete genome sequence of Corynebacterium casei LMG S-19264T (=DSM 44701T), isolated from a smear-ripened cheese.</title>
        <authorList>
            <consortium name="US DOE Joint Genome Institute (JGI-PGF)"/>
            <person name="Walter F."/>
            <person name="Albersmeier A."/>
            <person name="Kalinowski J."/>
            <person name="Ruckert C."/>
        </authorList>
    </citation>
    <scope>NUCLEOTIDE SEQUENCE [LARGE SCALE GENOMIC DNA]</scope>
    <source>
        <strain evidence="3 4">CGMCC 4.7111</strain>
    </source>
</reference>
<proteinExistence type="predicted"/>